<dbReference type="RefSeq" id="WP_149430877.1">
    <property type="nucleotide sequence ID" value="NZ_VLNY01000006.1"/>
</dbReference>
<reference evidence="4 5" key="1">
    <citation type="submission" date="2019-07" db="EMBL/GenBank/DDBJ databases">
        <title>Rhodococcus cavernicolus sp. nov., isolated from a cave.</title>
        <authorList>
            <person name="Lee S.D."/>
        </authorList>
    </citation>
    <scope>NUCLEOTIDE SEQUENCE [LARGE SCALE GENOMIC DNA]</scope>
    <source>
        <strain evidence="4 5">C1-24</strain>
    </source>
</reference>
<dbReference type="Gene3D" id="1.10.357.10">
    <property type="entry name" value="Tetracycline Repressor, domain 2"/>
    <property type="match status" value="1"/>
</dbReference>
<dbReference type="Proteomes" id="UP000322244">
    <property type="component" value="Unassembled WGS sequence"/>
</dbReference>
<dbReference type="PANTHER" id="PTHR43479:SF11">
    <property type="entry name" value="ACREF_ENVCD OPERON REPRESSOR-RELATED"/>
    <property type="match status" value="1"/>
</dbReference>
<dbReference type="InterPro" id="IPR050624">
    <property type="entry name" value="HTH-type_Tx_Regulator"/>
</dbReference>
<dbReference type="GO" id="GO:0003677">
    <property type="term" value="F:DNA binding"/>
    <property type="evidence" value="ECO:0007669"/>
    <property type="project" value="UniProtKB-UniRule"/>
</dbReference>
<keyword evidence="1 2" id="KW-0238">DNA-binding</keyword>
<protein>
    <submittedName>
        <fullName evidence="4">TetR/AcrR family transcriptional regulator</fullName>
    </submittedName>
</protein>
<organism evidence="4 5">
    <name type="scientific">Antrihabitans cavernicola</name>
    <dbReference type="NCBI Taxonomy" id="2495913"/>
    <lineage>
        <taxon>Bacteria</taxon>
        <taxon>Bacillati</taxon>
        <taxon>Actinomycetota</taxon>
        <taxon>Actinomycetes</taxon>
        <taxon>Mycobacteriales</taxon>
        <taxon>Nocardiaceae</taxon>
        <taxon>Antrihabitans</taxon>
    </lineage>
</organism>
<dbReference type="InterPro" id="IPR023772">
    <property type="entry name" value="DNA-bd_HTH_TetR-type_CS"/>
</dbReference>
<dbReference type="OrthoDB" id="3472818at2"/>
<keyword evidence="5" id="KW-1185">Reference proteome</keyword>
<dbReference type="PRINTS" id="PR00455">
    <property type="entry name" value="HTHTETR"/>
</dbReference>
<dbReference type="EMBL" id="VLNY01000006">
    <property type="protein sequence ID" value="KAA0022116.1"/>
    <property type="molecule type" value="Genomic_DNA"/>
</dbReference>
<dbReference type="PROSITE" id="PS01081">
    <property type="entry name" value="HTH_TETR_1"/>
    <property type="match status" value="1"/>
</dbReference>
<dbReference type="Pfam" id="PF00440">
    <property type="entry name" value="TetR_N"/>
    <property type="match status" value="1"/>
</dbReference>
<evidence type="ECO:0000313" key="4">
    <source>
        <dbReference type="EMBL" id="KAA0022116.1"/>
    </source>
</evidence>
<evidence type="ECO:0000313" key="5">
    <source>
        <dbReference type="Proteomes" id="UP000322244"/>
    </source>
</evidence>
<name>A0A5A7S869_9NOCA</name>
<dbReference type="InterPro" id="IPR001647">
    <property type="entry name" value="HTH_TetR"/>
</dbReference>
<comment type="caution">
    <text evidence="4">The sequence shown here is derived from an EMBL/GenBank/DDBJ whole genome shotgun (WGS) entry which is preliminary data.</text>
</comment>
<gene>
    <name evidence="4" type="ORF">FOY51_14010</name>
</gene>
<feature type="domain" description="HTH tetR-type" evidence="3">
    <location>
        <begin position="11"/>
        <end position="71"/>
    </location>
</feature>
<evidence type="ECO:0000256" key="2">
    <source>
        <dbReference type="PROSITE-ProRule" id="PRU00335"/>
    </source>
</evidence>
<evidence type="ECO:0000256" key="1">
    <source>
        <dbReference type="ARBA" id="ARBA00023125"/>
    </source>
</evidence>
<dbReference type="InterPro" id="IPR009057">
    <property type="entry name" value="Homeodomain-like_sf"/>
</dbReference>
<sequence length="199" mass="21472">MTNPDVPGNGTDARLRLIDAMATVVAEKGYPATTIAHVVAEARVSRRTFYEHFTDKQACMIACYSTLSDRLLAGLSVMDTDSKNARSVVASAVDSLLRVLAERPDLTYAQFVAIHAAGLTTSPERRRVQDILANQIRDIAVHASEFDANVRVPSDLTATLLVGGIGELIVRSVEQGRVDRLSEIAPTVVDVVSAVLLEQ</sequence>
<evidence type="ECO:0000259" key="3">
    <source>
        <dbReference type="PROSITE" id="PS50977"/>
    </source>
</evidence>
<dbReference type="PROSITE" id="PS50977">
    <property type="entry name" value="HTH_TETR_2"/>
    <property type="match status" value="1"/>
</dbReference>
<proteinExistence type="predicted"/>
<dbReference type="AlphaFoldDB" id="A0A5A7S869"/>
<feature type="DNA-binding region" description="H-T-H motif" evidence="2">
    <location>
        <begin position="34"/>
        <end position="53"/>
    </location>
</feature>
<dbReference type="PANTHER" id="PTHR43479">
    <property type="entry name" value="ACREF/ENVCD OPERON REPRESSOR-RELATED"/>
    <property type="match status" value="1"/>
</dbReference>
<dbReference type="SUPFAM" id="SSF46689">
    <property type="entry name" value="Homeodomain-like"/>
    <property type="match status" value="1"/>
</dbReference>
<accession>A0A5A7S869</accession>